<comment type="similarity">
    <text evidence="1">Belongs to the thioesterase PaaI family.</text>
</comment>
<gene>
    <name evidence="4" type="ORF">PC9H_004562</name>
</gene>
<comment type="caution">
    <text evidence="4">The sequence shown here is derived from an EMBL/GenBank/DDBJ whole genome shotgun (WGS) entry which is preliminary data.</text>
</comment>
<dbReference type="Pfam" id="PF03061">
    <property type="entry name" value="4HBT"/>
    <property type="match status" value="1"/>
</dbReference>
<dbReference type="InterPro" id="IPR029069">
    <property type="entry name" value="HotDog_dom_sf"/>
</dbReference>
<dbReference type="PANTHER" id="PTHR21660">
    <property type="entry name" value="THIOESTERASE SUPERFAMILY MEMBER-RELATED"/>
    <property type="match status" value="1"/>
</dbReference>
<dbReference type="CDD" id="cd03443">
    <property type="entry name" value="PaaI_thioesterase"/>
    <property type="match status" value="1"/>
</dbReference>
<dbReference type="Proteomes" id="UP000623687">
    <property type="component" value="Unassembled WGS sequence"/>
</dbReference>
<organism evidence="4 5">
    <name type="scientific">Pleurotus ostreatus</name>
    <name type="common">Oyster mushroom</name>
    <name type="synonym">White-rot fungus</name>
    <dbReference type="NCBI Taxonomy" id="5322"/>
    <lineage>
        <taxon>Eukaryota</taxon>
        <taxon>Fungi</taxon>
        <taxon>Dikarya</taxon>
        <taxon>Basidiomycota</taxon>
        <taxon>Agaricomycotina</taxon>
        <taxon>Agaricomycetes</taxon>
        <taxon>Agaricomycetidae</taxon>
        <taxon>Agaricales</taxon>
        <taxon>Pleurotineae</taxon>
        <taxon>Pleurotaceae</taxon>
        <taxon>Pleurotus</taxon>
    </lineage>
</organism>
<proteinExistence type="inferred from homology"/>
<evidence type="ECO:0000256" key="2">
    <source>
        <dbReference type="ARBA" id="ARBA00022801"/>
    </source>
</evidence>
<name>A0A8H6ZVD6_PLEOS</name>
<dbReference type="InterPro" id="IPR039298">
    <property type="entry name" value="ACOT13"/>
</dbReference>
<dbReference type="EMBL" id="JACETU010000003">
    <property type="protein sequence ID" value="KAF7432620.1"/>
    <property type="molecule type" value="Genomic_DNA"/>
</dbReference>
<evidence type="ECO:0000313" key="4">
    <source>
        <dbReference type="EMBL" id="KAF7432620.1"/>
    </source>
</evidence>
<keyword evidence="5" id="KW-1185">Reference proteome</keyword>
<evidence type="ECO:0000259" key="3">
    <source>
        <dbReference type="Pfam" id="PF03061"/>
    </source>
</evidence>
<dbReference type="Gene3D" id="3.10.129.10">
    <property type="entry name" value="Hotdog Thioesterase"/>
    <property type="match status" value="1"/>
</dbReference>
<dbReference type="AlphaFoldDB" id="A0A8H6ZVD6"/>
<accession>A0A8H6ZVD6</accession>
<sequence length="204" mass="22109">MPQPLSVSQRVAAIVVSEATIARISGNAPYRSKDICLRLLGIITDHNDLTAFAGAIGRRIQLTEVSLVENPEEPMTTESRVVCELQVTEDMVNLEGNLHGGCSVYLVDVCSALPLSAWRAGHQVARSNADERQMGNFSGVSQSINTTFHTPAPLGTNLQVISTSMICEGALLCARCQIWDKDNHTLVASGLHLKMMPSQPKPRM</sequence>
<dbReference type="GO" id="GO:0047617">
    <property type="term" value="F:fatty acyl-CoA hydrolase activity"/>
    <property type="evidence" value="ECO:0007669"/>
    <property type="project" value="InterPro"/>
</dbReference>
<dbReference type="PANTHER" id="PTHR21660:SF1">
    <property type="entry name" value="ACYL-COENZYME A THIOESTERASE 13"/>
    <property type="match status" value="1"/>
</dbReference>
<protein>
    <recommendedName>
        <fullName evidence="3">Thioesterase domain-containing protein</fullName>
    </recommendedName>
</protein>
<dbReference type="OrthoDB" id="2831072at2759"/>
<dbReference type="GeneID" id="59374380"/>
<dbReference type="RefSeq" id="XP_036632647.1">
    <property type="nucleotide sequence ID" value="XM_036774145.1"/>
</dbReference>
<evidence type="ECO:0000256" key="1">
    <source>
        <dbReference type="ARBA" id="ARBA00008324"/>
    </source>
</evidence>
<dbReference type="VEuPathDB" id="FungiDB:PC9H_004562"/>
<reference evidence="4" key="1">
    <citation type="submission" date="2019-07" db="EMBL/GenBank/DDBJ databases">
        <authorList>
            <person name="Palmer J.M."/>
        </authorList>
    </citation>
    <scope>NUCLEOTIDE SEQUENCE</scope>
    <source>
        <strain evidence="4">PC9</strain>
    </source>
</reference>
<dbReference type="InterPro" id="IPR006683">
    <property type="entry name" value="Thioestr_dom"/>
</dbReference>
<evidence type="ECO:0000313" key="5">
    <source>
        <dbReference type="Proteomes" id="UP000623687"/>
    </source>
</evidence>
<keyword evidence="2" id="KW-0378">Hydrolase</keyword>
<feature type="domain" description="Thioesterase" evidence="3">
    <location>
        <begin position="96"/>
        <end position="185"/>
    </location>
</feature>
<dbReference type="SUPFAM" id="SSF54637">
    <property type="entry name" value="Thioesterase/thiol ester dehydrase-isomerase"/>
    <property type="match status" value="1"/>
</dbReference>